<gene>
    <name evidence="1" type="ORF">C5S46_05615</name>
</gene>
<evidence type="ECO:0000313" key="2">
    <source>
        <dbReference type="Proteomes" id="UP000315423"/>
    </source>
</evidence>
<comment type="caution">
    <text evidence="1">The sequence shown here is derived from an EMBL/GenBank/DDBJ whole genome shotgun (WGS) entry which is preliminary data.</text>
</comment>
<organism evidence="1 2">
    <name type="scientific">Candidatus Methanomarinus sp</name>
    <dbReference type="NCBI Taxonomy" id="3386244"/>
    <lineage>
        <taxon>Archaea</taxon>
        <taxon>Methanobacteriati</taxon>
        <taxon>Methanobacteriota</taxon>
        <taxon>Stenosarchaea group</taxon>
        <taxon>Methanomicrobia</taxon>
        <taxon>Methanosarcinales</taxon>
        <taxon>ANME-2 cluster</taxon>
        <taxon>Candidatus Methanocomedenaceae</taxon>
        <taxon>Candidatus Methanomarinus</taxon>
    </lineage>
</organism>
<keyword evidence="1" id="KW-0413">Isomerase</keyword>
<dbReference type="EMBL" id="QYBA01000189">
    <property type="protein sequence ID" value="TKY91475.1"/>
    <property type="molecule type" value="Genomic_DNA"/>
</dbReference>
<proteinExistence type="predicted"/>
<name>A0AC61SA95_9EURY</name>
<accession>A0AC61SA95</accession>
<reference evidence="1" key="1">
    <citation type="submission" date="2018-09" db="EMBL/GenBank/DDBJ databases">
        <title>A genomic encyclopedia of anaerobic methanotrophic archaea.</title>
        <authorList>
            <person name="Skennerton C.T."/>
            <person name="Chadwick G.L."/>
            <person name="Laso-Perez R."/>
            <person name="Leu A.O."/>
            <person name="Speth D.R."/>
            <person name="Yu H."/>
            <person name="Morgan-Lang C."/>
            <person name="Hatzenpichler R."/>
            <person name="Goudeau D."/>
            <person name="Malmstrom R."/>
            <person name="Woyke T."/>
            <person name="Hallam S."/>
            <person name="Tyson G.W."/>
            <person name="Wegener G."/>
            <person name="Boetius A."/>
            <person name="Orphan V.J."/>
        </authorList>
    </citation>
    <scope>NUCLEOTIDE SEQUENCE</scope>
    <source>
        <strain evidence="1">CONS3730D10UFb2</strain>
    </source>
</reference>
<sequence length="232" mass="26219">MTIKEGDFIKLSYTGKLDDGSIFDTTDEELAKANDLFNENALYGGDIIIIGAEQTIEGLEEDIKKHDVGYEGTIEIPPEKGFGEKSPLQIKSIPAKRFEQKPHDGMRVQIDGRVGLVIRVMGRHVRVDFNSPMAGKIVYYDYKINDVLENIKDKAVGLSTLYTGEEMNIEIDGTIAKVQVPLDYSLNQRWMYSRGQMSKDLLKNTELTEVQLIETYTMDILENTPEEEQNSS</sequence>
<protein>
    <submittedName>
        <fullName evidence="1">Peptidylprolyl isomerase</fullName>
    </submittedName>
</protein>
<evidence type="ECO:0000313" key="1">
    <source>
        <dbReference type="EMBL" id="TKY91475.1"/>
    </source>
</evidence>
<dbReference type="Proteomes" id="UP000315423">
    <property type="component" value="Unassembled WGS sequence"/>
</dbReference>